<dbReference type="SUPFAM" id="SSF46955">
    <property type="entry name" value="Putative DNA-binding domain"/>
    <property type="match status" value="1"/>
</dbReference>
<dbReference type="InterPro" id="IPR000551">
    <property type="entry name" value="MerR-type_HTH_dom"/>
</dbReference>
<sequence>MATTLVVNADMKSSGAPPTAPTPPTTVTIGELAGRFGLATHVLRHWESAGLLEPARDPHGRRRYDAAHLTRVAVVLRAKAAGLALDDIRELLRAGDPAVRRQRLEAHREELRRRVAEAQACLDLVECALGCAHDDLADCPRFREAVAATAGGSDLPAVAATAGAEDLPAVTGAERPTRWYGP</sequence>
<dbReference type="EMBL" id="JACHJY010000003">
    <property type="protein sequence ID" value="MBB4981411.1"/>
    <property type="molecule type" value="Genomic_DNA"/>
</dbReference>
<dbReference type="Pfam" id="PF13411">
    <property type="entry name" value="MerR_1"/>
    <property type="match status" value="1"/>
</dbReference>
<dbReference type="RefSeq" id="WP_312883100.1">
    <property type="nucleotide sequence ID" value="NZ_JACHJY010000003.1"/>
</dbReference>
<dbReference type="Gene3D" id="1.10.1660.10">
    <property type="match status" value="1"/>
</dbReference>
<keyword evidence="6" id="KW-1185">Reference proteome</keyword>
<keyword evidence="1 5" id="KW-0238">DNA-binding</keyword>
<feature type="coiled-coil region" evidence="2">
    <location>
        <begin position="101"/>
        <end position="128"/>
    </location>
</feature>
<proteinExistence type="predicted"/>
<dbReference type="PANTHER" id="PTHR30204:SF97">
    <property type="entry name" value="MERR FAMILY REGULATORY PROTEIN"/>
    <property type="match status" value="1"/>
</dbReference>
<feature type="domain" description="HTH merR-type" evidence="4">
    <location>
        <begin position="26"/>
        <end position="94"/>
    </location>
</feature>
<evidence type="ECO:0000313" key="6">
    <source>
        <dbReference type="Proteomes" id="UP000582643"/>
    </source>
</evidence>
<dbReference type="InterPro" id="IPR009061">
    <property type="entry name" value="DNA-bd_dom_put_sf"/>
</dbReference>
<evidence type="ECO:0000256" key="1">
    <source>
        <dbReference type="ARBA" id="ARBA00023125"/>
    </source>
</evidence>
<evidence type="ECO:0000259" key="4">
    <source>
        <dbReference type="PROSITE" id="PS50937"/>
    </source>
</evidence>
<feature type="region of interest" description="Disordered" evidence="3">
    <location>
        <begin position="1"/>
        <end position="24"/>
    </location>
</feature>
<dbReference type="Proteomes" id="UP000582643">
    <property type="component" value="Unassembled WGS sequence"/>
</dbReference>
<keyword evidence="2" id="KW-0175">Coiled coil</keyword>
<gene>
    <name evidence="5" type="ORF">GGE06_002321</name>
</gene>
<reference evidence="5 6" key="1">
    <citation type="submission" date="2020-08" db="EMBL/GenBank/DDBJ databases">
        <title>Genomic Encyclopedia of Type Strains, Phase III (KMG-III): the genomes of soil and plant-associated and newly described type strains.</title>
        <authorList>
            <person name="Whitman W."/>
        </authorList>
    </citation>
    <scope>NUCLEOTIDE SEQUENCE [LARGE SCALE GENOMIC DNA]</scope>
    <source>
        <strain evidence="5 6">SFB5A</strain>
    </source>
</reference>
<dbReference type="GO" id="GO:0003677">
    <property type="term" value="F:DNA binding"/>
    <property type="evidence" value="ECO:0007669"/>
    <property type="project" value="UniProtKB-KW"/>
</dbReference>
<dbReference type="PRINTS" id="PR00040">
    <property type="entry name" value="HTHMERR"/>
</dbReference>
<dbReference type="PROSITE" id="PS50937">
    <property type="entry name" value="HTH_MERR_2"/>
    <property type="match status" value="1"/>
</dbReference>
<evidence type="ECO:0000256" key="2">
    <source>
        <dbReference type="SAM" id="Coils"/>
    </source>
</evidence>
<dbReference type="GO" id="GO:0003700">
    <property type="term" value="F:DNA-binding transcription factor activity"/>
    <property type="evidence" value="ECO:0007669"/>
    <property type="project" value="InterPro"/>
</dbReference>
<evidence type="ECO:0000256" key="3">
    <source>
        <dbReference type="SAM" id="MobiDB-lite"/>
    </source>
</evidence>
<name>A0A7W7TXZ6_9ACTN</name>
<protein>
    <submittedName>
        <fullName evidence="5">DNA-binding transcriptional MerR regulator</fullName>
    </submittedName>
</protein>
<comment type="caution">
    <text evidence="5">The sequence shown here is derived from an EMBL/GenBank/DDBJ whole genome shotgun (WGS) entry which is preliminary data.</text>
</comment>
<dbReference type="InterPro" id="IPR047057">
    <property type="entry name" value="MerR_fam"/>
</dbReference>
<accession>A0A7W7TXZ6</accession>
<evidence type="ECO:0000313" key="5">
    <source>
        <dbReference type="EMBL" id="MBB4981411.1"/>
    </source>
</evidence>
<dbReference type="PANTHER" id="PTHR30204">
    <property type="entry name" value="REDOX-CYCLING DRUG-SENSING TRANSCRIPTIONAL ACTIVATOR SOXR"/>
    <property type="match status" value="1"/>
</dbReference>
<dbReference type="AlphaFoldDB" id="A0A7W7TXZ6"/>
<organism evidence="5 6">
    <name type="scientific">Streptomyces nymphaeiformis</name>
    <dbReference type="NCBI Taxonomy" id="2663842"/>
    <lineage>
        <taxon>Bacteria</taxon>
        <taxon>Bacillati</taxon>
        <taxon>Actinomycetota</taxon>
        <taxon>Actinomycetes</taxon>
        <taxon>Kitasatosporales</taxon>
        <taxon>Streptomycetaceae</taxon>
        <taxon>Streptomyces</taxon>
    </lineage>
</organism>
<dbReference type="SMART" id="SM00422">
    <property type="entry name" value="HTH_MERR"/>
    <property type="match status" value="1"/>
</dbReference>